<accession>M0A6P5</accession>
<name>M0A6P5_9EURY</name>
<dbReference type="EMBL" id="AOIM01000012">
    <property type="protein sequence ID" value="ELY94244.1"/>
    <property type="molecule type" value="Genomic_DNA"/>
</dbReference>
<evidence type="ECO:0000256" key="1">
    <source>
        <dbReference type="SAM" id="MobiDB-lite"/>
    </source>
</evidence>
<feature type="compositionally biased region" description="Low complexity" evidence="1">
    <location>
        <begin position="98"/>
        <end position="118"/>
    </location>
</feature>
<dbReference type="AlphaFoldDB" id="M0A6P5"/>
<evidence type="ECO:0000313" key="3">
    <source>
        <dbReference type="Proteomes" id="UP000011519"/>
    </source>
</evidence>
<comment type="caution">
    <text evidence="2">The sequence shown here is derived from an EMBL/GenBank/DDBJ whole genome shotgun (WGS) entry which is preliminary data.</text>
</comment>
<reference evidence="2 3" key="1">
    <citation type="journal article" date="2014" name="PLoS Genet.">
        <title>Phylogenetically driven sequencing of extremely halophilic archaea reveals strategies for static and dynamic osmo-response.</title>
        <authorList>
            <person name="Becker E.A."/>
            <person name="Seitzer P.M."/>
            <person name="Tritt A."/>
            <person name="Larsen D."/>
            <person name="Krusor M."/>
            <person name="Yao A.I."/>
            <person name="Wu D."/>
            <person name="Madern D."/>
            <person name="Eisen J.A."/>
            <person name="Darling A.E."/>
            <person name="Facciotti M.T."/>
        </authorList>
    </citation>
    <scope>NUCLEOTIDE SEQUENCE [LARGE SCALE GENOMIC DNA]</scope>
    <source>
        <strain evidence="2 3">JCM 10989</strain>
    </source>
</reference>
<protein>
    <submittedName>
        <fullName evidence="2">Uncharacterized protein</fullName>
    </submittedName>
</protein>
<organism evidence="2 3">
    <name type="scientific">Natrialba hulunbeirensis JCM 10989</name>
    <dbReference type="NCBI Taxonomy" id="1227493"/>
    <lineage>
        <taxon>Archaea</taxon>
        <taxon>Methanobacteriati</taxon>
        <taxon>Methanobacteriota</taxon>
        <taxon>Stenosarchaea group</taxon>
        <taxon>Halobacteria</taxon>
        <taxon>Halobacteriales</taxon>
        <taxon>Natrialbaceae</taxon>
        <taxon>Natrialba</taxon>
    </lineage>
</organism>
<dbReference type="OrthoDB" id="197752at2157"/>
<feature type="region of interest" description="Disordered" evidence="1">
    <location>
        <begin position="90"/>
        <end position="126"/>
    </location>
</feature>
<sequence>METHWATVDGVHLELPCDCTVTELREELHKPTDAVLVAVTGDLVSVVHDDEQPLSDLIAGCADTYYFWRATEPTRNEILAAPELEHAVETATDRTEVGAETGNKTKTGTGTETESETTFQRPGIDN</sequence>
<proteinExistence type="predicted"/>
<dbReference type="RefSeq" id="WP_006651998.1">
    <property type="nucleotide sequence ID" value="NZ_AOIM01000012.1"/>
</dbReference>
<keyword evidence="3" id="KW-1185">Reference proteome</keyword>
<evidence type="ECO:0000313" key="2">
    <source>
        <dbReference type="EMBL" id="ELY94244.1"/>
    </source>
</evidence>
<dbReference type="PATRIC" id="fig|1227493.4.peg.710"/>
<dbReference type="Proteomes" id="UP000011519">
    <property type="component" value="Unassembled WGS sequence"/>
</dbReference>
<gene>
    <name evidence="2" type="ORF">C483_03730</name>
</gene>